<name>A0AAW2CNZ8_9ROSI</name>
<proteinExistence type="predicted"/>
<dbReference type="Pfam" id="PF02992">
    <property type="entry name" value="Transposase_21"/>
    <property type="match status" value="1"/>
</dbReference>
<dbReference type="AlphaFoldDB" id="A0AAW2CNZ8"/>
<accession>A0AAW2CNZ8</accession>
<dbReference type="EMBL" id="JAZDWU010000006">
    <property type="protein sequence ID" value="KAK9998235.1"/>
    <property type="molecule type" value="Genomic_DNA"/>
</dbReference>
<comment type="caution">
    <text evidence="2">The sequence shown here is derived from an EMBL/GenBank/DDBJ whole genome shotgun (WGS) entry which is preliminary data.</text>
</comment>
<evidence type="ECO:0000313" key="2">
    <source>
        <dbReference type="EMBL" id="KAK9998235.1"/>
    </source>
</evidence>
<dbReference type="Proteomes" id="UP001459277">
    <property type="component" value="Unassembled WGS sequence"/>
</dbReference>
<feature type="domain" description="DUF4218" evidence="1">
    <location>
        <begin position="187"/>
        <end position="278"/>
    </location>
</feature>
<evidence type="ECO:0000313" key="3">
    <source>
        <dbReference type="Proteomes" id="UP001459277"/>
    </source>
</evidence>
<keyword evidence="3" id="KW-1185">Reference proteome</keyword>
<gene>
    <name evidence="2" type="ORF">SO802_017838</name>
</gene>
<sequence length="469" mass="55129">MKEPYFMLTLLVPGSHQPGNEIDIYLKPLVDELKELWEKGVETYDAYSKEHFQMRATLLWKIHDYPGFGKNKDTDKAQIDLQNMNFRHTLHLKQRPDGSYDKPWAFFTLSRNERDGFYDFLKSVKYPYGYAANISRSVNAKNGRLSGLKSHNCHVLLQRILLIGLRGFAYKDISIVLFELGSFFQDLCLRTLKWSELEKLEESIVLILCKLERFFPLAFFDVMVHLTVHVPREAILRGPVQYRWMYPIKRYLGKLERYVSNRARPEGLIVEAYILKECGRRNDGNLSRALIDTAHWYLLYNSLELEPYLKYVISYMNRLKVNESPEATKQLWSLANSTKPHVKEYTVCMVNGVKFHTRDLDNRPVTQNSSVCTEGDHEGEMHDFYDYVCKIWELEYVFCHKVVLFQCEWYNTSTDGRRRTIRTYAHCTRINVTSDVETEVVLEGGTSRDANQNEEYDIPDVNLDMDYDI</sequence>
<dbReference type="InterPro" id="IPR025452">
    <property type="entry name" value="DUF4218"/>
</dbReference>
<evidence type="ECO:0000259" key="1">
    <source>
        <dbReference type="Pfam" id="PF13960"/>
    </source>
</evidence>
<dbReference type="PANTHER" id="PTHR48258:SF6">
    <property type="entry name" value="LEUCINE-RICH REPEAT DOMAIN, L DOMAIN-CONTAINING PROTEIN"/>
    <property type="match status" value="1"/>
</dbReference>
<reference evidence="2 3" key="1">
    <citation type="submission" date="2024-01" db="EMBL/GenBank/DDBJ databases">
        <title>A telomere-to-telomere, gap-free genome of sweet tea (Lithocarpus litseifolius).</title>
        <authorList>
            <person name="Zhou J."/>
        </authorList>
    </citation>
    <scope>NUCLEOTIDE SEQUENCE [LARGE SCALE GENOMIC DNA]</scope>
    <source>
        <strain evidence="2">Zhou-2022a</strain>
        <tissue evidence="2">Leaf</tissue>
    </source>
</reference>
<dbReference type="InterPro" id="IPR004242">
    <property type="entry name" value="Transposase_21"/>
</dbReference>
<organism evidence="2 3">
    <name type="scientific">Lithocarpus litseifolius</name>
    <dbReference type="NCBI Taxonomy" id="425828"/>
    <lineage>
        <taxon>Eukaryota</taxon>
        <taxon>Viridiplantae</taxon>
        <taxon>Streptophyta</taxon>
        <taxon>Embryophyta</taxon>
        <taxon>Tracheophyta</taxon>
        <taxon>Spermatophyta</taxon>
        <taxon>Magnoliopsida</taxon>
        <taxon>eudicotyledons</taxon>
        <taxon>Gunneridae</taxon>
        <taxon>Pentapetalae</taxon>
        <taxon>rosids</taxon>
        <taxon>fabids</taxon>
        <taxon>Fagales</taxon>
        <taxon>Fagaceae</taxon>
        <taxon>Lithocarpus</taxon>
    </lineage>
</organism>
<protein>
    <recommendedName>
        <fullName evidence="1">DUF4218 domain-containing protein</fullName>
    </recommendedName>
</protein>
<dbReference type="Pfam" id="PF13960">
    <property type="entry name" value="DUF4218"/>
    <property type="match status" value="1"/>
</dbReference>
<dbReference type="PANTHER" id="PTHR48258">
    <property type="entry name" value="DUF4218 DOMAIN-CONTAINING PROTEIN-RELATED"/>
    <property type="match status" value="1"/>
</dbReference>